<evidence type="ECO:0000313" key="1">
    <source>
        <dbReference type="EMBL" id="PIA38122.1"/>
    </source>
</evidence>
<proteinExistence type="predicted"/>
<dbReference type="EMBL" id="KZ305045">
    <property type="protein sequence ID" value="PIA38122.1"/>
    <property type="molecule type" value="Genomic_DNA"/>
</dbReference>
<sequence>MINFDWKSEWSCLKTTKTSQNVFTDKNHKSCDRKCVLLWICGLVEKAVGLGVMTDALVFKCHPIQVFVYYLVAYCL</sequence>
<reference evidence="1 2" key="1">
    <citation type="submission" date="2017-09" db="EMBL/GenBank/DDBJ databases">
        <title>WGS assembly of Aquilegia coerulea Goldsmith.</title>
        <authorList>
            <person name="Hodges S."/>
            <person name="Kramer E."/>
            <person name="Nordborg M."/>
            <person name="Tomkins J."/>
            <person name="Borevitz J."/>
            <person name="Derieg N."/>
            <person name="Yan J."/>
            <person name="Mihaltcheva S."/>
            <person name="Hayes R.D."/>
            <person name="Rokhsar D."/>
        </authorList>
    </citation>
    <scope>NUCLEOTIDE SEQUENCE [LARGE SCALE GENOMIC DNA]</scope>
    <source>
        <strain evidence="2">cv. Goldsmith</strain>
    </source>
</reference>
<name>A0A2G5D3N4_AQUCA</name>
<protein>
    <submittedName>
        <fullName evidence="1">Uncharacterized protein</fullName>
    </submittedName>
</protein>
<organism evidence="1 2">
    <name type="scientific">Aquilegia coerulea</name>
    <name type="common">Rocky mountain columbine</name>
    <dbReference type="NCBI Taxonomy" id="218851"/>
    <lineage>
        <taxon>Eukaryota</taxon>
        <taxon>Viridiplantae</taxon>
        <taxon>Streptophyta</taxon>
        <taxon>Embryophyta</taxon>
        <taxon>Tracheophyta</taxon>
        <taxon>Spermatophyta</taxon>
        <taxon>Magnoliopsida</taxon>
        <taxon>Ranunculales</taxon>
        <taxon>Ranunculaceae</taxon>
        <taxon>Thalictroideae</taxon>
        <taxon>Aquilegia</taxon>
    </lineage>
</organism>
<dbReference type="Proteomes" id="UP000230069">
    <property type="component" value="Unassembled WGS sequence"/>
</dbReference>
<dbReference type="InParanoid" id="A0A2G5D3N4"/>
<accession>A0A2G5D3N4</accession>
<dbReference type="AlphaFoldDB" id="A0A2G5D3N4"/>
<evidence type="ECO:0000313" key="2">
    <source>
        <dbReference type="Proteomes" id="UP000230069"/>
    </source>
</evidence>
<gene>
    <name evidence="1" type="ORF">AQUCO_02800041v1</name>
</gene>
<keyword evidence="2" id="KW-1185">Reference proteome</keyword>